<feature type="region of interest" description="Disordered" evidence="1">
    <location>
        <begin position="171"/>
        <end position="229"/>
    </location>
</feature>
<keyword evidence="4" id="KW-1185">Reference proteome</keyword>
<reference evidence="4" key="1">
    <citation type="submission" date="2011-12" db="EMBL/GenBank/DDBJ databases">
        <title>Complete genome sequence of Streptomyces cattleya strain DSM 46488.</title>
        <authorList>
            <person name="Ou H.-Y."/>
            <person name="Li P."/>
            <person name="Zhao C."/>
            <person name="O'Hagan D."/>
            <person name="Deng Z."/>
        </authorList>
    </citation>
    <scope>NUCLEOTIDE SEQUENCE [LARGE SCALE GENOMIC DNA]</scope>
    <source>
        <strain evidence="4">ATCC 35852 / DSM 46488 / JCM 4925 / NBRC 14057 / NRRL 8057</strain>
    </source>
</reference>
<keyword evidence="2" id="KW-0732">Signal</keyword>
<feature type="chain" id="PRO_5003378802" evidence="2">
    <location>
        <begin position="30"/>
        <end position="229"/>
    </location>
</feature>
<accession>G8WMW7</accession>
<evidence type="ECO:0000313" key="3">
    <source>
        <dbReference type="EMBL" id="AEW92686.1"/>
    </source>
</evidence>
<proteinExistence type="predicted"/>
<dbReference type="HOGENOM" id="CLU_1209216_0_0_11"/>
<dbReference type="RefSeq" id="WP_014141081.1">
    <property type="nucleotide sequence ID" value="NC_016111.1"/>
</dbReference>
<evidence type="ECO:0000256" key="2">
    <source>
        <dbReference type="SAM" id="SignalP"/>
    </source>
</evidence>
<dbReference type="STRING" id="1003195.SCATT_03150"/>
<feature type="compositionally biased region" description="Gly residues" evidence="1">
    <location>
        <begin position="182"/>
        <end position="191"/>
    </location>
</feature>
<dbReference type="Proteomes" id="UP000007842">
    <property type="component" value="Chromosome"/>
</dbReference>
<dbReference type="EMBL" id="CP003219">
    <property type="protein sequence ID" value="AEW92686.1"/>
    <property type="molecule type" value="Genomic_DNA"/>
</dbReference>
<sequence>MRMTRKTGVLLSTIVTGAVAVGAFGTATAAVGGHQTARVVTPAPAADPVAQVGQLENLGSVSKVAETLKVALTGRPDTARLNALAQQAKRTLDNVAGSTTTSTFTTRVAAPPNQLVMKAANQTKSSLDALVKAAATKNTKKISTAVRSVIQSSVNLAASLVLSSGLPAPTLPGLPRLPQSPGGPGNGGQVGQGSKPGFPGGQNQPGDQSQQGGQQPGDSGTGQLPGADG</sequence>
<feature type="signal peptide" evidence="2">
    <location>
        <begin position="1"/>
        <end position="29"/>
    </location>
</feature>
<dbReference type="AlphaFoldDB" id="F8JNV4"/>
<protein>
    <submittedName>
        <fullName evidence="3">Uncharacterized protein</fullName>
    </submittedName>
</protein>
<accession>F8JNV4</accession>
<feature type="compositionally biased region" description="Low complexity" evidence="1">
    <location>
        <begin position="192"/>
        <end position="222"/>
    </location>
</feature>
<name>F8JNV4_STREN</name>
<dbReference type="PATRIC" id="fig|1003195.11.peg.1948"/>
<evidence type="ECO:0000313" key="4">
    <source>
        <dbReference type="Proteomes" id="UP000007842"/>
    </source>
</evidence>
<dbReference type="KEGG" id="scy:SCATT_03150"/>
<organism evidence="3 4">
    <name type="scientific">Streptantibioticus cattleyicolor (strain ATCC 35852 / DSM 46488 / JCM 4925 / NBRC 14057 / NRRL 8057)</name>
    <name type="common">Streptomyces cattleya</name>
    <dbReference type="NCBI Taxonomy" id="1003195"/>
    <lineage>
        <taxon>Bacteria</taxon>
        <taxon>Bacillati</taxon>
        <taxon>Actinomycetota</taxon>
        <taxon>Actinomycetes</taxon>
        <taxon>Kitasatosporales</taxon>
        <taxon>Streptomycetaceae</taxon>
        <taxon>Streptantibioticus</taxon>
    </lineage>
</organism>
<dbReference type="KEGG" id="sct:SCAT_0305"/>
<evidence type="ECO:0000256" key="1">
    <source>
        <dbReference type="SAM" id="MobiDB-lite"/>
    </source>
</evidence>
<gene>
    <name evidence="3" type="ordered locus">SCATT_03150</name>
</gene>